<dbReference type="Gene3D" id="2.40.50.100">
    <property type="match status" value="1"/>
</dbReference>
<dbReference type="InterPro" id="IPR058790">
    <property type="entry name" value="BSH_CusB"/>
</dbReference>
<dbReference type="SUPFAM" id="SSF111369">
    <property type="entry name" value="HlyD-like secretion proteins"/>
    <property type="match status" value="1"/>
</dbReference>
<gene>
    <name evidence="5" type="ORF">K8352_04535</name>
</gene>
<keyword evidence="2" id="KW-0813">Transport</keyword>
<dbReference type="PROSITE" id="PS51257">
    <property type="entry name" value="PROKAR_LIPOPROTEIN"/>
    <property type="match status" value="1"/>
</dbReference>
<organism evidence="5 6">
    <name type="scientific">Cerina litoralis</name>
    <dbReference type="NCBI Taxonomy" id="2874477"/>
    <lineage>
        <taxon>Bacteria</taxon>
        <taxon>Pseudomonadati</taxon>
        <taxon>Bacteroidota</taxon>
        <taxon>Flavobacteriia</taxon>
        <taxon>Flavobacteriales</taxon>
        <taxon>Flavobacteriaceae</taxon>
        <taxon>Cerina</taxon>
    </lineage>
</organism>
<dbReference type="EMBL" id="JAIRBC010000005">
    <property type="protein sequence ID" value="MCG2460001.1"/>
    <property type="molecule type" value="Genomic_DNA"/>
</dbReference>
<dbReference type="AlphaFoldDB" id="A0AAE3EUJ1"/>
<name>A0AAE3EUJ1_9FLAO</name>
<proteinExistence type="inferred from homology"/>
<dbReference type="Pfam" id="PF25919">
    <property type="entry name" value="BSH_CusB"/>
    <property type="match status" value="1"/>
</dbReference>
<dbReference type="GO" id="GO:0030313">
    <property type="term" value="C:cell envelope"/>
    <property type="evidence" value="ECO:0007669"/>
    <property type="project" value="TreeGrafter"/>
</dbReference>
<evidence type="ECO:0000313" key="5">
    <source>
        <dbReference type="EMBL" id="MCG2460001.1"/>
    </source>
</evidence>
<comment type="caution">
    <text evidence="5">The sequence shown here is derived from an EMBL/GenBank/DDBJ whole genome shotgun (WGS) entry which is preliminary data.</text>
</comment>
<evidence type="ECO:0000313" key="6">
    <source>
        <dbReference type="Proteomes" id="UP001200642"/>
    </source>
</evidence>
<dbReference type="GO" id="GO:0015679">
    <property type="term" value="P:plasma membrane copper ion transport"/>
    <property type="evidence" value="ECO:0007669"/>
    <property type="project" value="TreeGrafter"/>
</dbReference>
<dbReference type="GO" id="GO:0060003">
    <property type="term" value="P:copper ion export"/>
    <property type="evidence" value="ECO:0007669"/>
    <property type="project" value="TreeGrafter"/>
</dbReference>
<dbReference type="RefSeq" id="WP_317901145.1">
    <property type="nucleotide sequence ID" value="NZ_JAIRBC010000005.1"/>
</dbReference>
<dbReference type="InterPro" id="IPR006143">
    <property type="entry name" value="RND_pump_MFP"/>
</dbReference>
<dbReference type="Gene3D" id="2.40.420.20">
    <property type="match status" value="1"/>
</dbReference>
<sequence length="377" mass="41820">MQNLIYRIFILFISLTAVGCGNGKKETTETTTATDGLVKVTQAQFDQVGMELGTIQSKEFPSIVNAAGVIDVPPENRAVVSATMGGYIRTLPLLIGDVVKKGQVLLRIENPEFVTLQQDYMEVKGQLDYLTSEYDRQKTMYEEKITSLKSFLKAESEYKTARAKYNGLKKQLVMLHISPENVEAGNVTSTTTIYSPISGSITRVNVTKGSYVAPATPILEIIDNDHIHIELSVFEKDIMKIQKGQHIDFNIPEASSDTFKANVYLVGTAIGEGRTIKVHGHLKDEDNHNFLTGMFVEASIVTNTAFARALPNEAIVNIDNKDYVLVLDKEEGGDYYFREIVVKTSDSYRGYTLIENGAVFKPTDQFLTKGAFDLLGE</sequence>
<dbReference type="InterPro" id="IPR051909">
    <property type="entry name" value="MFP_Cation_Efflux"/>
</dbReference>
<dbReference type="PANTHER" id="PTHR30097:SF4">
    <property type="entry name" value="SLR6042 PROTEIN"/>
    <property type="match status" value="1"/>
</dbReference>
<evidence type="ECO:0000259" key="4">
    <source>
        <dbReference type="Pfam" id="PF25919"/>
    </source>
</evidence>
<feature type="chain" id="PRO_5042263931" evidence="3">
    <location>
        <begin position="20"/>
        <end position="377"/>
    </location>
</feature>
<protein>
    <submittedName>
        <fullName evidence="5">Efflux RND transporter periplasmic adaptor subunit</fullName>
    </submittedName>
</protein>
<dbReference type="Gene3D" id="2.40.30.170">
    <property type="match status" value="1"/>
</dbReference>
<feature type="signal peptide" evidence="3">
    <location>
        <begin position="1"/>
        <end position="19"/>
    </location>
</feature>
<accession>A0AAE3EUJ1</accession>
<keyword evidence="3" id="KW-0732">Signal</keyword>
<keyword evidence="6" id="KW-1185">Reference proteome</keyword>
<evidence type="ECO:0000256" key="3">
    <source>
        <dbReference type="SAM" id="SignalP"/>
    </source>
</evidence>
<evidence type="ECO:0000256" key="2">
    <source>
        <dbReference type="ARBA" id="ARBA00022448"/>
    </source>
</evidence>
<evidence type="ECO:0000256" key="1">
    <source>
        <dbReference type="ARBA" id="ARBA00009477"/>
    </source>
</evidence>
<reference evidence="5" key="1">
    <citation type="submission" date="2023-02" db="EMBL/GenBank/DDBJ databases">
        <title>Genome of Flavobacteriaceae gen. nov. sp. strain F89.</title>
        <authorList>
            <person name="Wang Y."/>
        </authorList>
    </citation>
    <scope>NUCLEOTIDE SEQUENCE</scope>
    <source>
        <strain evidence="5">F89</strain>
    </source>
</reference>
<dbReference type="Gene3D" id="1.10.287.470">
    <property type="entry name" value="Helix hairpin bin"/>
    <property type="match status" value="1"/>
</dbReference>
<comment type="similarity">
    <text evidence="1">Belongs to the membrane fusion protein (MFP) (TC 8.A.1) family.</text>
</comment>
<dbReference type="PANTHER" id="PTHR30097">
    <property type="entry name" value="CATION EFFLUX SYSTEM PROTEIN CUSB"/>
    <property type="match status" value="1"/>
</dbReference>
<dbReference type="NCBIfam" id="TIGR01730">
    <property type="entry name" value="RND_mfp"/>
    <property type="match status" value="1"/>
</dbReference>
<dbReference type="Proteomes" id="UP001200642">
    <property type="component" value="Unassembled WGS sequence"/>
</dbReference>
<dbReference type="GO" id="GO:0022857">
    <property type="term" value="F:transmembrane transporter activity"/>
    <property type="evidence" value="ECO:0007669"/>
    <property type="project" value="InterPro"/>
</dbReference>
<dbReference type="GO" id="GO:0016020">
    <property type="term" value="C:membrane"/>
    <property type="evidence" value="ECO:0007669"/>
    <property type="project" value="InterPro"/>
</dbReference>
<feature type="domain" description="CusB-like barrel-sandwich hybrid" evidence="4">
    <location>
        <begin position="78"/>
        <end position="221"/>
    </location>
</feature>